<organism evidence="1 2">
    <name type="scientific">Tannerella forsythia</name>
    <name type="common">Bacteroides forsythus</name>
    <dbReference type="NCBI Taxonomy" id="28112"/>
    <lineage>
        <taxon>Bacteria</taxon>
        <taxon>Pseudomonadati</taxon>
        <taxon>Bacteroidota</taxon>
        <taxon>Bacteroidia</taxon>
        <taxon>Bacteroidales</taxon>
        <taxon>Tannerellaceae</taxon>
        <taxon>Tannerella</taxon>
    </lineage>
</organism>
<accession>A0A3P1YLE2</accession>
<protein>
    <submittedName>
        <fullName evidence="1">IS1634 family transposase</fullName>
    </submittedName>
</protein>
<dbReference type="InterPro" id="IPR047654">
    <property type="entry name" value="IS1634_transpos"/>
</dbReference>
<evidence type="ECO:0000313" key="2">
    <source>
        <dbReference type="Proteomes" id="UP000279860"/>
    </source>
</evidence>
<dbReference type="RefSeq" id="WP_124790719.1">
    <property type="nucleotide sequence ID" value="NZ_RQYN01000056.1"/>
</dbReference>
<dbReference type="AlphaFoldDB" id="A0A3P1YLE2"/>
<evidence type="ECO:0000313" key="1">
    <source>
        <dbReference type="EMBL" id="RRD71819.1"/>
    </source>
</evidence>
<dbReference type="NCBIfam" id="NF033559">
    <property type="entry name" value="transpos_IS1634"/>
    <property type="match status" value="1"/>
</dbReference>
<dbReference type="EMBL" id="RQYN01000056">
    <property type="protein sequence ID" value="RRD71819.1"/>
    <property type="molecule type" value="Genomic_DNA"/>
</dbReference>
<gene>
    <name evidence="1" type="ORF">EII41_11625</name>
</gene>
<reference evidence="1 2" key="1">
    <citation type="submission" date="2018-11" db="EMBL/GenBank/DDBJ databases">
        <title>Genomes From Bacteria Associated with the Canine Oral Cavity: a Test Case for Automated Genome-Based Taxonomic Assignment.</title>
        <authorList>
            <person name="Coil D.A."/>
            <person name="Jospin G."/>
            <person name="Darling A.E."/>
            <person name="Wallis C."/>
            <person name="Davis I.J."/>
            <person name="Harris S."/>
            <person name="Eisen J.A."/>
            <person name="Holcombe L.J."/>
            <person name="O'Flynn C."/>
        </authorList>
    </citation>
    <scope>NUCLEOTIDE SEQUENCE [LARGE SCALE GENOMIC DNA]</scope>
    <source>
        <strain evidence="1 2">OH1426_COT-023</strain>
    </source>
</reference>
<sequence>MFIRRKKYPSGHIGVIVVEKNKGFYQELITIGIGHSSEEVDKLLAEGKAWIAKEEKRRYPELGLFEEEKAAREREIHDVNRFLSKVTNILINGSDLILDRVIDSIGFNKIEDDIFRKLVKARLSYPASKAATVEYLKSHFDDDVDLSKIYRYLDKLGDNQHEIVQDISVKHTIELFGGNIGILFYDVTILYFETDYEDDLRKRGFSKEGKHDNPQVLLGLLVSLEGYPLAYCIHEGNKYEGHTMLPMIESFINKYELEDFIVVADSGFRLENEGYKYIIGARIKNESNHIKQ</sequence>
<name>A0A3P1YLE2_TANFO</name>
<proteinExistence type="predicted"/>
<dbReference type="Proteomes" id="UP000279860">
    <property type="component" value="Unassembled WGS sequence"/>
</dbReference>
<comment type="caution">
    <text evidence="1">The sequence shown here is derived from an EMBL/GenBank/DDBJ whole genome shotgun (WGS) entry which is preliminary data.</text>
</comment>